<evidence type="ECO:0000313" key="2">
    <source>
        <dbReference type="Proteomes" id="UP001497516"/>
    </source>
</evidence>
<name>A0AAV2DVP8_9ROSI</name>
<dbReference type="Proteomes" id="UP001497516">
    <property type="component" value="Chromosome 3"/>
</dbReference>
<protein>
    <submittedName>
        <fullName evidence="1">Uncharacterized protein</fullName>
    </submittedName>
</protein>
<reference evidence="1 2" key="1">
    <citation type="submission" date="2024-04" db="EMBL/GenBank/DDBJ databases">
        <authorList>
            <person name="Fracassetti M."/>
        </authorList>
    </citation>
    <scope>NUCLEOTIDE SEQUENCE [LARGE SCALE GENOMIC DNA]</scope>
</reference>
<dbReference type="AlphaFoldDB" id="A0AAV2DVP8"/>
<dbReference type="EMBL" id="OZ034816">
    <property type="protein sequence ID" value="CAL1377483.1"/>
    <property type="molecule type" value="Genomic_DNA"/>
</dbReference>
<evidence type="ECO:0000313" key="1">
    <source>
        <dbReference type="EMBL" id="CAL1377483.1"/>
    </source>
</evidence>
<organism evidence="1 2">
    <name type="scientific">Linum trigynum</name>
    <dbReference type="NCBI Taxonomy" id="586398"/>
    <lineage>
        <taxon>Eukaryota</taxon>
        <taxon>Viridiplantae</taxon>
        <taxon>Streptophyta</taxon>
        <taxon>Embryophyta</taxon>
        <taxon>Tracheophyta</taxon>
        <taxon>Spermatophyta</taxon>
        <taxon>Magnoliopsida</taxon>
        <taxon>eudicotyledons</taxon>
        <taxon>Gunneridae</taxon>
        <taxon>Pentapetalae</taxon>
        <taxon>rosids</taxon>
        <taxon>fabids</taxon>
        <taxon>Malpighiales</taxon>
        <taxon>Linaceae</taxon>
        <taxon>Linum</taxon>
    </lineage>
</organism>
<accession>A0AAV2DVP8</accession>
<keyword evidence="2" id="KW-1185">Reference proteome</keyword>
<sequence length="84" mass="8418">MSILETDLWEKSIDLVGMAIDDLRRAHGVVVDGVNPVAGATFAGNGEASLGLQTSDLAGGATVTSSVVSDENSGTNSVGARKAS</sequence>
<gene>
    <name evidence="1" type="ORF">LTRI10_LOCUS19134</name>
</gene>
<proteinExistence type="predicted"/>